<sequence>MIAGVSAAILGFVAVLWLTSPAALPPGVAILTSASVSDASSLMAAVQAANLRGNPDVRGAIEEIKRLDNERVTIKGWAIDATASGSLLTVIAFAGGTHALTTATSGPRMDAAQIFGLSGANAAKMSFHGVFACKPGEKLVVVAVTSDRTYSHFRSLACP</sequence>
<evidence type="ECO:0000313" key="1">
    <source>
        <dbReference type="EMBL" id="QWG17308.1"/>
    </source>
</evidence>
<reference evidence="1" key="1">
    <citation type="submission" date="2021-06" db="EMBL/GenBank/DDBJ databases">
        <title>Bradyrhizobium sp. S2-11-2 Genome sequencing.</title>
        <authorList>
            <person name="Jin L."/>
        </authorList>
    </citation>
    <scope>NUCLEOTIDE SEQUENCE</scope>
    <source>
        <strain evidence="1">S2-11-2</strain>
    </source>
</reference>
<evidence type="ECO:0000313" key="2">
    <source>
        <dbReference type="Proteomes" id="UP000680805"/>
    </source>
</evidence>
<protein>
    <submittedName>
        <fullName evidence="1">Uncharacterized protein</fullName>
    </submittedName>
</protein>
<dbReference type="EMBL" id="CP076135">
    <property type="protein sequence ID" value="QWG17308.1"/>
    <property type="molecule type" value="Genomic_DNA"/>
</dbReference>
<dbReference type="RefSeq" id="WP_215612961.1">
    <property type="nucleotide sequence ID" value="NZ_CP076135.1"/>
</dbReference>
<dbReference type="Proteomes" id="UP000680805">
    <property type="component" value="Chromosome"/>
</dbReference>
<dbReference type="KEGG" id="bsei:KMZ68_20400"/>
<gene>
    <name evidence="1" type="ORF">KMZ68_20400</name>
</gene>
<dbReference type="AlphaFoldDB" id="A0A975RRW5"/>
<organism evidence="1 2">
    <name type="scientific">Bradyrhizobium sediminis</name>
    <dbReference type="NCBI Taxonomy" id="2840469"/>
    <lineage>
        <taxon>Bacteria</taxon>
        <taxon>Pseudomonadati</taxon>
        <taxon>Pseudomonadota</taxon>
        <taxon>Alphaproteobacteria</taxon>
        <taxon>Hyphomicrobiales</taxon>
        <taxon>Nitrobacteraceae</taxon>
        <taxon>Bradyrhizobium</taxon>
    </lineage>
</organism>
<name>A0A975RRW5_9BRAD</name>
<proteinExistence type="predicted"/>
<accession>A0A975RRW5</accession>